<gene>
    <name evidence="40" type="primary">LOC113997593</name>
</gene>
<dbReference type="SUPFAM" id="SSF54862">
    <property type="entry name" value="4Fe-4S ferredoxins"/>
    <property type="match status" value="1"/>
</dbReference>
<dbReference type="GO" id="GO:0005743">
    <property type="term" value="C:mitochondrial inner membrane"/>
    <property type="evidence" value="ECO:0007669"/>
    <property type="project" value="UniProtKB-SubCell"/>
</dbReference>
<dbReference type="Gene3D" id="1.20.1070.10">
    <property type="entry name" value="Rhodopsin 7-helix transmembrane proteins"/>
    <property type="match status" value="1"/>
</dbReference>
<feature type="domain" description="G-protein coupled receptors family 1 profile" evidence="38">
    <location>
        <begin position="430"/>
        <end position="689"/>
    </location>
</feature>
<evidence type="ECO:0000256" key="5">
    <source>
        <dbReference type="ARBA" id="ARBA00004651"/>
    </source>
</evidence>
<dbReference type="InParanoid" id="A0A6J2I7V8"/>
<dbReference type="InterPro" id="IPR002172">
    <property type="entry name" value="LDrepeatLR_classA_rpt"/>
</dbReference>
<evidence type="ECO:0000256" key="32">
    <source>
        <dbReference type="ARBA" id="ARBA00023180"/>
    </source>
</evidence>
<evidence type="ECO:0000256" key="23">
    <source>
        <dbReference type="ARBA" id="ARBA00023002"/>
    </source>
</evidence>
<evidence type="ECO:0000259" key="38">
    <source>
        <dbReference type="PROSITE" id="PS50262"/>
    </source>
</evidence>
<evidence type="ECO:0000256" key="34">
    <source>
        <dbReference type="ARBA" id="ARBA00032754"/>
    </source>
</evidence>
<feature type="transmembrane region" description="Helical" evidence="36">
    <location>
        <begin position="537"/>
        <end position="555"/>
    </location>
</feature>
<evidence type="ECO:0000256" key="36">
    <source>
        <dbReference type="SAM" id="Phobius"/>
    </source>
</evidence>
<keyword evidence="19" id="KW-0809">Transit peptide</keyword>
<keyword evidence="33" id="KW-0807">Transducer</keyword>
<dbReference type="Gene3D" id="4.10.400.10">
    <property type="entry name" value="Low-density Lipoprotein Receptor"/>
    <property type="match status" value="1"/>
</dbReference>
<dbReference type="Gene3D" id="3.30.9.90">
    <property type="match status" value="1"/>
</dbReference>
<dbReference type="InterPro" id="IPR036055">
    <property type="entry name" value="LDL_receptor-like_sf"/>
</dbReference>
<dbReference type="PANTHER" id="PTHR10617">
    <property type="entry name" value="ELECTRON TRANSFER FLAVOPROTEIN-UBIQUINONE OXIDOREDUCTASE"/>
    <property type="match status" value="1"/>
</dbReference>
<keyword evidence="9" id="KW-0813">Transport</keyword>
<dbReference type="InterPro" id="IPR040156">
    <property type="entry name" value="ETF-QO"/>
</dbReference>
<evidence type="ECO:0000256" key="16">
    <source>
        <dbReference type="ARBA" id="ARBA00022737"/>
    </source>
</evidence>
<keyword evidence="29 36" id="KW-0472">Membrane</keyword>
<dbReference type="Pfam" id="PF21162">
    <property type="entry name" value="ETFQO_UQ-bd"/>
    <property type="match status" value="1"/>
</dbReference>
<reference evidence="40" key="1">
    <citation type="submission" date="2025-08" db="UniProtKB">
        <authorList>
            <consortium name="RefSeq"/>
        </authorList>
    </citation>
    <scope>IDENTIFICATION</scope>
    <source>
        <tissue evidence="40">Muscle</tissue>
    </source>
</reference>
<dbReference type="InterPro" id="IPR007859">
    <property type="entry name" value="ETF-QO/FixX_C"/>
</dbReference>
<evidence type="ECO:0000256" key="33">
    <source>
        <dbReference type="ARBA" id="ARBA00023224"/>
    </source>
</evidence>
<comment type="cofactor">
    <cofactor evidence="1">
        <name>[4Fe-4S] cluster</name>
        <dbReference type="ChEBI" id="CHEBI:49883"/>
    </cofactor>
</comment>
<dbReference type="PRINTS" id="PR01739">
    <property type="entry name" value="RELAXINR"/>
</dbReference>
<dbReference type="GO" id="GO:0051536">
    <property type="term" value="F:iron-sulfur cluster binding"/>
    <property type="evidence" value="ECO:0007669"/>
    <property type="project" value="UniProtKB-KW"/>
</dbReference>
<keyword evidence="13" id="KW-0285">Flavoprotein</keyword>
<feature type="transmembrane region" description="Helical" evidence="36">
    <location>
        <begin position="495"/>
        <end position="516"/>
    </location>
</feature>
<keyword evidence="14 36" id="KW-0812">Transmembrane</keyword>
<comment type="cofactor">
    <cofactor evidence="2">
        <name>FAD</name>
        <dbReference type="ChEBI" id="CHEBI:57692"/>
    </cofactor>
</comment>
<dbReference type="Pfam" id="PF00001">
    <property type="entry name" value="7tm_1"/>
    <property type="match status" value="1"/>
</dbReference>
<dbReference type="Pfam" id="PF13855">
    <property type="entry name" value="LRR_8"/>
    <property type="match status" value="2"/>
</dbReference>
<keyword evidence="24" id="KW-0408">Iron</keyword>
<dbReference type="Proteomes" id="UP000504627">
    <property type="component" value="Unplaced"/>
</dbReference>
<dbReference type="SMART" id="SM00369">
    <property type="entry name" value="LRR_TYP"/>
    <property type="match status" value="9"/>
</dbReference>
<keyword evidence="20" id="KW-0249">Electron transport</keyword>
<dbReference type="RefSeq" id="XP_027595383.2">
    <property type="nucleotide sequence ID" value="XM_027739582.2"/>
</dbReference>
<keyword evidence="23" id="KW-0560">Oxidoreductase</keyword>
<dbReference type="PROSITE" id="PS50068">
    <property type="entry name" value="LDLRA_2"/>
    <property type="match status" value="1"/>
</dbReference>
<dbReference type="InterPro" id="IPR003591">
    <property type="entry name" value="Leu-rich_rpt_typical-subtyp"/>
</dbReference>
<evidence type="ECO:0000256" key="28">
    <source>
        <dbReference type="ARBA" id="ARBA00023128"/>
    </source>
</evidence>
<dbReference type="SMART" id="SM00192">
    <property type="entry name" value="LDLa"/>
    <property type="match status" value="1"/>
</dbReference>
<feature type="transmembrane region" description="Helical" evidence="36">
    <location>
        <begin position="1165"/>
        <end position="1183"/>
    </location>
</feature>
<keyword evidence="21 36" id="KW-1133">Transmembrane helix</keyword>
<keyword evidence="26" id="KW-0297">G-protein coupled receptor</keyword>
<dbReference type="InterPro" id="IPR036188">
    <property type="entry name" value="FAD/NAD-bd_sf"/>
</dbReference>
<dbReference type="CDD" id="cd00112">
    <property type="entry name" value="LDLa"/>
    <property type="match status" value="1"/>
</dbReference>
<organism evidence="39 40">
    <name type="scientific">Pipra filicauda</name>
    <name type="common">Wire-tailed manakin</name>
    <dbReference type="NCBI Taxonomy" id="649802"/>
    <lineage>
        <taxon>Eukaryota</taxon>
        <taxon>Metazoa</taxon>
        <taxon>Chordata</taxon>
        <taxon>Craniata</taxon>
        <taxon>Vertebrata</taxon>
        <taxon>Euteleostomi</taxon>
        <taxon>Archelosauria</taxon>
        <taxon>Archosauria</taxon>
        <taxon>Dinosauria</taxon>
        <taxon>Saurischia</taxon>
        <taxon>Theropoda</taxon>
        <taxon>Coelurosauria</taxon>
        <taxon>Aves</taxon>
        <taxon>Neognathae</taxon>
        <taxon>Neoaves</taxon>
        <taxon>Telluraves</taxon>
        <taxon>Australaves</taxon>
        <taxon>Passeriformes</taxon>
        <taxon>Pipridae</taxon>
        <taxon>Pipra</taxon>
    </lineage>
</organism>
<feature type="transmembrane region" description="Helical" evidence="36">
    <location>
        <begin position="418"/>
        <end position="437"/>
    </location>
</feature>
<keyword evidence="12" id="KW-0433">Leucine-rich repeat</keyword>
<evidence type="ECO:0000256" key="17">
    <source>
        <dbReference type="ARBA" id="ARBA00022792"/>
    </source>
</evidence>
<evidence type="ECO:0000256" key="18">
    <source>
        <dbReference type="ARBA" id="ARBA00022827"/>
    </source>
</evidence>
<evidence type="ECO:0000256" key="14">
    <source>
        <dbReference type="ARBA" id="ARBA00022692"/>
    </source>
</evidence>
<feature type="disulfide bond" evidence="35">
    <location>
        <begin position="53"/>
        <end position="68"/>
    </location>
</feature>
<keyword evidence="28" id="KW-0496">Mitochondrion</keyword>
<comment type="subunit">
    <text evidence="6">Monomer.</text>
</comment>
<dbReference type="PROSITE" id="PS51450">
    <property type="entry name" value="LRR"/>
    <property type="match status" value="2"/>
</dbReference>
<keyword evidence="37" id="KW-0732">Signal</keyword>
<keyword evidence="18" id="KW-0274">FAD</keyword>
<evidence type="ECO:0000256" key="10">
    <source>
        <dbReference type="ARBA" id="ARBA00022475"/>
    </source>
</evidence>
<protein>
    <recommendedName>
        <fullName evidence="8">Electron transfer flavoprotein-ubiquinone oxidoreductase, mitochondrial</fullName>
        <ecNumber evidence="7">1.5.5.1</ecNumber>
    </recommendedName>
    <alternativeName>
        <fullName evidence="34">Electron-transferring-flavoprotein dehydrogenase</fullName>
    </alternativeName>
</protein>
<evidence type="ECO:0000256" key="1">
    <source>
        <dbReference type="ARBA" id="ARBA00001966"/>
    </source>
</evidence>
<dbReference type="Pfam" id="PF13450">
    <property type="entry name" value="NAD_binding_8"/>
    <property type="match status" value="1"/>
</dbReference>
<dbReference type="GO" id="GO:0004174">
    <property type="term" value="F:electron-transferring-flavoprotein dehydrogenase activity"/>
    <property type="evidence" value="ECO:0007669"/>
    <property type="project" value="UniProtKB-EC"/>
</dbReference>
<keyword evidence="17" id="KW-0999">Mitochondrion inner membrane</keyword>
<evidence type="ECO:0000256" key="35">
    <source>
        <dbReference type="PROSITE-ProRule" id="PRU00124"/>
    </source>
</evidence>
<keyword evidence="27" id="KW-0830">Ubiquinone</keyword>
<dbReference type="SUPFAM" id="SSF51905">
    <property type="entry name" value="FAD/NAD(P)-binding domain"/>
    <property type="match status" value="1"/>
</dbReference>
<dbReference type="Pfam" id="PF05187">
    <property type="entry name" value="Fer4_ETF_QO"/>
    <property type="match status" value="1"/>
</dbReference>
<dbReference type="CDD" id="cd15965">
    <property type="entry name" value="7tmA_RXFP1_LGR7"/>
    <property type="match status" value="1"/>
</dbReference>
<dbReference type="GeneID" id="113997593"/>
<keyword evidence="30 35" id="KW-1015">Disulfide bond</keyword>
<dbReference type="EC" id="1.5.5.1" evidence="7"/>
<dbReference type="Gene3D" id="3.50.50.60">
    <property type="entry name" value="FAD/NAD(P)-binding domain"/>
    <property type="match status" value="1"/>
</dbReference>
<dbReference type="GO" id="GO:0005886">
    <property type="term" value="C:plasma membrane"/>
    <property type="evidence" value="ECO:0007669"/>
    <property type="project" value="UniProtKB-SubCell"/>
</dbReference>
<dbReference type="InterPro" id="IPR032675">
    <property type="entry name" value="LRR_dom_sf"/>
</dbReference>
<accession>A0A6J2I7V8</accession>
<evidence type="ECO:0000256" key="27">
    <source>
        <dbReference type="ARBA" id="ARBA00023075"/>
    </source>
</evidence>
<evidence type="ECO:0000256" key="12">
    <source>
        <dbReference type="ARBA" id="ARBA00022614"/>
    </source>
</evidence>
<feature type="transmembrane region" description="Helical" evidence="36">
    <location>
        <begin position="638"/>
        <end position="663"/>
    </location>
</feature>
<evidence type="ECO:0000256" key="2">
    <source>
        <dbReference type="ARBA" id="ARBA00001974"/>
    </source>
</evidence>
<proteinExistence type="predicted"/>
<comment type="function">
    <text evidence="3">Accepts electrons from ETF and reduces ubiquinone.</text>
</comment>
<evidence type="ECO:0000256" key="29">
    <source>
        <dbReference type="ARBA" id="ARBA00023136"/>
    </source>
</evidence>
<evidence type="ECO:0000256" key="22">
    <source>
        <dbReference type="ARBA" id="ARBA00022990"/>
    </source>
</evidence>
<keyword evidence="15" id="KW-0479">Metal-binding</keyword>
<feature type="transmembrane region" description="Helical" evidence="36">
    <location>
        <begin position="669"/>
        <end position="691"/>
    </location>
</feature>
<dbReference type="Pfam" id="PF00057">
    <property type="entry name" value="Ldl_recept_a"/>
    <property type="match status" value="1"/>
</dbReference>
<dbReference type="InterPro" id="IPR023415">
    <property type="entry name" value="LDLR_class-A_CS"/>
</dbReference>
<dbReference type="FunFam" id="4.10.400.10:FF:000014">
    <property type="entry name" value="Relaxin family peptide receptor 1"/>
    <property type="match status" value="1"/>
</dbReference>
<dbReference type="FunFam" id="3.80.10.10:FF:000434">
    <property type="entry name" value="Relaxin family peptide receptor 1"/>
    <property type="match status" value="1"/>
</dbReference>
<dbReference type="GO" id="GO:0004930">
    <property type="term" value="F:G protein-coupled receptor activity"/>
    <property type="evidence" value="ECO:0007669"/>
    <property type="project" value="UniProtKB-KW"/>
</dbReference>
<keyword evidence="31 40" id="KW-0675">Receptor</keyword>
<keyword evidence="16" id="KW-0677">Repeat</keyword>
<evidence type="ECO:0000256" key="7">
    <source>
        <dbReference type="ARBA" id="ARBA00012696"/>
    </source>
</evidence>
<dbReference type="InterPro" id="IPR049398">
    <property type="entry name" value="ETF-QO/FixC_UQ-bd"/>
</dbReference>
<keyword evidence="39" id="KW-1185">Reference proteome</keyword>
<dbReference type="SUPFAM" id="SSF54373">
    <property type="entry name" value="FAD-linked reductases, C-terminal domain"/>
    <property type="match status" value="1"/>
</dbReference>
<evidence type="ECO:0000256" key="30">
    <source>
        <dbReference type="ARBA" id="ARBA00023157"/>
    </source>
</evidence>
<evidence type="ECO:0000256" key="37">
    <source>
        <dbReference type="SAM" id="SignalP"/>
    </source>
</evidence>
<evidence type="ECO:0000256" key="24">
    <source>
        <dbReference type="ARBA" id="ARBA00023004"/>
    </source>
</evidence>
<evidence type="ECO:0000256" key="8">
    <source>
        <dbReference type="ARBA" id="ARBA00015394"/>
    </source>
</evidence>
<evidence type="ECO:0000256" key="31">
    <source>
        <dbReference type="ARBA" id="ARBA00023170"/>
    </source>
</evidence>
<evidence type="ECO:0000256" key="26">
    <source>
        <dbReference type="ARBA" id="ARBA00023040"/>
    </source>
</evidence>
<feature type="signal peptide" evidence="37">
    <location>
        <begin position="1"/>
        <end position="21"/>
    </location>
</feature>
<name>A0A6J2I7V8_9PASS</name>
<keyword evidence="11" id="KW-0597">Phosphoprotein</keyword>
<evidence type="ECO:0000256" key="19">
    <source>
        <dbReference type="ARBA" id="ARBA00022946"/>
    </source>
</evidence>
<dbReference type="Gene3D" id="3.30.70.20">
    <property type="match status" value="1"/>
</dbReference>
<dbReference type="GO" id="GO:0046872">
    <property type="term" value="F:metal ion binding"/>
    <property type="evidence" value="ECO:0007669"/>
    <property type="project" value="UniProtKB-KW"/>
</dbReference>
<dbReference type="SUPFAM" id="SSF57424">
    <property type="entry name" value="LDL receptor-like module"/>
    <property type="match status" value="1"/>
</dbReference>
<dbReference type="PRINTS" id="PR00237">
    <property type="entry name" value="GPCRRHODOPSN"/>
</dbReference>
<evidence type="ECO:0000256" key="20">
    <source>
        <dbReference type="ARBA" id="ARBA00022982"/>
    </source>
</evidence>
<evidence type="ECO:0000256" key="4">
    <source>
        <dbReference type="ARBA" id="ARBA00004273"/>
    </source>
</evidence>
<dbReference type="PANTHER" id="PTHR10617:SF107">
    <property type="entry name" value="ELECTRON TRANSFER FLAVOPROTEIN-UBIQUINONE OXIDOREDUCTASE, MITOCHONDRIAL"/>
    <property type="match status" value="1"/>
</dbReference>
<keyword evidence="22" id="KW-0007">Acetylation</keyword>
<dbReference type="PROSITE" id="PS50262">
    <property type="entry name" value="G_PROTEIN_RECEP_F1_2"/>
    <property type="match status" value="1"/>
</dbReference>
<evidence type="ECO:0000256" key="21">
    <source>
        <dbReference type="ARBA" id="ARBA00022989"/>
    </source>
</evidence>
<keyword evidence="25" id="KW-0411">Iron-sulfur</keyword>
<dbReference type="InterPro" id="IPR017452">
    <property type="entry name" value="GPCR_Rhodpsn_7TM"/>
</dbReference>
<keyword evidence="32" id="KW-0325">Glycoprotein</keyword>
<dbReference type="InterPro" id="IPR008112">
    <property type="entry name" value="Relaxin_rcpt"/>
</dbReference>
<keyword evidence="10" id="KW-1003">Cell membrane</keyword>
<dbReference type="SMART" id="SM00365">
    <property type="entry name" value="LRR_SD22"/>
    <property type="match status" value="5"/>
</dbReference>
<evidence type="ECO:0000256" key="6">
    <source>
        <dbReference type="ARBA" id="ARBA00011245"/>
    </source>
</evidence>
<dbReference type="PROSITE" id="PS01209">
    <property type="entry name" value="LDLRA_1"/>
    <property type="match status" value="1"/>
</dbReference>
<dbReference type="Gene3D" id="3.80.10.10">
    <property type="entry name" value="Ribonuclease Inhibitor"/>
    <property type="match status" value="2"/>
</dbReference>
<dbReference type="SUPFAM" id="SSF52058">
    <property type="entry name" value="L domain-like"/>
    <property type="match status" value="1"/>
</dbReference>
<evidence type="ECO:0000256" key="3">
    <source>
        <dbReference type="ARBA" id="ARBA00002819"/>
    </source>
</evidence>
<dbReference type="FunFam" id="3.30.70.20:FF:000088">
    <property type="entry name" value="Electron transfer flavoprotein-ubiquinone oxidoreductase, mitochondrial"/>
    <property type="match status" value="1"/>
</dbReference>
<feature type="transmembrane region" description="Helical" evidence="36">
    <location>
        <begin position="586"/>
        <end position="607"/>
    </location>
</feature>
<dbReference type="SUPFAM" id="SSF81321">
    <property type="entry name" value="Family A G protein-coupled receptor-like"/>
    <property type="match status" value="1"/>
</dbReference>
<dbReference type="InterPro" id="IPR000276">
    <property type="entry name" value="GPCR_Rhodpsn"/>
</dbReference>
<evidence type="ECO:0000256" key="9">
    <source>
        <dbReference type="ARBA" id="ARBA00022448"/>
    </source>
</evidence>
<evidence type="ECO:0000256" key="13">
    <source>
        <dbReference type="ARBA" id="ARBA00022630"/>
    </source>
</evidence>
<dbReference type="InterPro" id="IPR001611">
    <property type="entry name" value="Leu-rich_rpt"/>
</dbReference>
<dbReference type="FunFam" id="3.80.10.10:FF:000207">
    <property type="entry name" value="Relaxin family peptide receptor 2"/>
    <property type="match status" value="1"/>
</dbReference>
<evidence type="ECO:0000313" key="39">
    <source>
        <dbReference type="Proteomes" id="UP000504627"/>
    </source>
</evidence>
<feature type="chain" id="PRO_5030157213" description="Electron transfer flavoprotein-ubiquinone oxidoreductase, mitochondrial" evidence="37">
    <location>
        <begin position="22"/>
        <end position="1322"/>
    </location>
</feature>
<dbReference type="FunFam" id="1.20.1070.10:FF:000023">
    <property type="entry name" value="Relaxin family peptide receptor 1"/>
    <property type="match status" value="1"/>
</dbReference>
<evidence type="ECO:0000256" key="15">
    <source>
        <dbReference type="ARBA" id="ARBA00022723"/>
    </source>
</evidence>
<comment type="subcellular location">
    <subcellularLocation>
        <location evidence="5">Cell membrane</location>
        <topology evidence="5">Multi-pass membrane protein</topology>
    </subcellularLocation>
    <subcellularLocation>
        <location evidence="4">Mitochondrion inner membrane</location>
    </subcellularLocation>
</comment>
<sequence length="1322" mass="149513">MTSSCCFYVFLLIGTRVICDSLEDHVSGTGVRCPLGYFPCGNITKCLPQQLHCNGEDDCGNQADEENCEDNNGWSLQFDKHYTKDKYNKLKSLYAFQKKTPECLAGDVPSECTCQGLEIFCDAAKLRAVPSVSSNITVMSLQRNLLRKLSADVFKKYQDLKNLYLQNNKIRAVSERAFKGLYNLTKLYLSNNKITSLEPFVFADLHRLEWLIIENNRINRIYPLTFYGLKSLILLEMMNNSLARLPDKPLCQYMPRLNWLDLEGNHIHHVRNATFISCSTLTVLVMRRNKISSLNENSFSSLQMLDELDLGSNKIESLPPYIFKDLKELSQLNLSYNPIKKVQIDQFDFLIKLKSLSLEGIEIANIQRRMFRPLRNLSHIYFKKFQYCGYAPHVRSCKPNTDGISSLENLLASIIQRVFVWVVSAITCFGNIFVICMRPYIRSENKLHAISIMSLCCADCLMGIYLFVIGAFDLKYRGEYNKHAQLWMDSIHCQLVGSLAILSTEVSVLLLTYLTLEKYICIVYPFRCLKPRKCRTISILVLIWIIGFAVAFIPLSNKEFFRNYYGTNGVCFPLHSEQSESSGSQIYSVVIFLGVNLAAFIIIVFSYGSMFYSVHQTAIMATEIRNHIKKEMILAKRFFFIVFTDALCWIPIFILKLLSLLQVEIPGTITSWVVIFILPINSALNPLLYTLTTRPFKEMIHQVWYNYRQRRSKRAHQCFRALKLIKKDCLPSPRVSRCASTASVPRITTHYTIHPRDKDKRWEGVNMERFAEEADVVIVGGGPAGLSAAIRLKQLAAEHSKEIRVCLVEKASQIGAHTLSGACLEPRSLEELFPDWKERGAPLKTPVTEDKFGILTETSRIPVPILPGLPMVNHGNYIVRLGHFVSWLGEQAEALGVEIYPGYAAAEVLFHEDGSVKGIATNDVGIQKDGAPKATFERGLELHAKVTVFAEGCHGHLAKQMYKKYNLREKCQPQSYGIGLKELWTIDEKKWKPGRVEHTVGWPLDRHTYGGSFLYHLNEGEPLVALGFVVGLDYQNPYLNPFREFQRWKHHPSVQPTLEGGTRIAYGARALNEGGFQSIPKLTFPGGLLIGCSPGLMNVPKIKGTHTAMKSGMLASEAIFSQLINENLQSKTIGLHVQEYEENLKKSWVWKELYAVRNIRPSCHTVLGVYGGMIYTGIFYWLLRGMEPWTLKHPGPDFAQLKPAKDCTPIEYPKPDGKISFDLLSSVALSGTNHEHDQPAHLTLKDDSVPVSKNLAVFDGPEQRFCPAGVYEFVPLETGEGSRLQINAQNCVHCKTCDIKDPSQNINWVVPEGGGGPAYNGM</sequence>
<comment type="caution">
    <text evidence="35">Lacks conserved residue(s) required for the propagation of feature annotation.</text>
</comment>
<evidence type="ECO:0000256" key="25">
    <source>
        <dbReference type="ARBA" id="ARBA00023014"/>
    </source>
</evidence>
<feature type="transmembrane region" description="Helical" evidence="36">
    <location>
        <begin position="449"/>
        <end position="472"/>
    </location>
</feature>
<evidence type="ECO:0000256" key="11">
    <source>
        <dbReference type="ARBA" id="ARBA00022553"/>
    </source>
</evidence>
<evidence type="ECO:0000313" key="40">
    <source>
        <dbReference type="RefSeq" id="XP_027595383.2"/>
    </source>
</evidence>